<dbReference type="EMBL" id="JAPFFL010000002">
    <property type="protein sequence ID" value="KAJ6741755.1"/>
    <property type="molecule type" value="Genomic_DNA"/>
</dbReference>
<sequence>MNPDPLVARDIFFYAGRHVRLTQFLSSYFCSDLDSNLQDALKDYLIAKGIGEDLTNFLLFHLHKKELGQYLYGAKLASLRSCVGFKFRSLLDAAESLKRILSPLKSACEFFFLS</sequence>
<reference evidence="1" key="1">
    <citation type="submission" date="2022-11" db="EMBL/GenBank/DDBJ databases">
        <authorList>
            <person name="Hyden B.L."/>
            <person name="Feng K."/>
            <person name="Yates T."/>
            <person name="Jawdy S."/>
            <person name="Smart L.B."/>
            <person name="Muchero W."/>
        </authorList>
    </citation>
    <scope>NUCLEOTIDE SEQUENCE</scope>
    <source>
        <tissue evidence="1">Shoot tip</tissue>
    </source>
</reference>
<name>A0A9Q0V412_SALVM</name>
<dbReference type="Pfam" id="PF02330">
    <property type="entry name" value="MAM33"/>
    <property type="match status" value="1"/>
</dbReference>
<dbReference type="InterPro" id="IPR003428">
    <property type="entry name" value="MAM33"/>
</dbReference>
<evidence type="ECO:0000313" key="1">
    <source>
        <dbReference type="EMBL" id="KAJ6741755.1"/>
    </source>
</evidence>
<dbReference type="GO" id="GO:0005759">
    <property type="term" value="C:mitochondrial matrix"/>
    <property type="evidence" value="ECO:0007669"/>
    <property type="project" value="InterPro"/>
</dbReference>
<dbReference type="OrthoDB" id="278212at2759"/>
<dbReference type="InterPro" id="IPR036561">
    <property type="entry name" value="MAM33_sf"/>
</dbReference>
<organism evidence="1 2">
    <name type="scientific">Salix viminalis</name>
    <name type="common">Common osier</name>
    <name type="synonym">Basket willow</name>
    <dbReference type="NCBI Taxonomy" id="40686"/>
    <lineage>
        <taxon>Eukaryota</taxon>
        <taxon>Viridiplantae</taxon>
        <taxon>Streptophyta</taxon>
        <taxon>Embryophyta</taxon>
        <taxon>Tracheophyta</taxon>
        <taxon>Spermatophyta</taxon>
        <taxon>Magnoliopsida</taxon>
        <taxon>eudicotyledons</taxon>
        <taxon>Gunneridae</taxon>
        <taxon>Pentapetalae</taxon>
        <taxon>rosids</taxon>
        <taxon>fabids</taxon>
        <taxon>Malpighiales</taxon>
        <taxon>Salicaceae</taxon>
        <taxon>Saliceae</taxon>
        <taxon>Salix</taxon>
    </lineage>
</organism>
<dbReference type="Proteomes" id="UP001151529">
    <property type="component" value="Chromosome 6"/>
</dbReference>
<reference evidence="1" key="2">
    <citation type="journal article" date="2023" name="Int. J. Mol. Sci.">
        <title>De Novo Assembly and Annotation of 11 Diverse Shrub Willow (Salix) Genomes Reveals Novel Gene Organization in Sex-Linked Regions.</title>
        <authorList>
            <person name="Hyden B."/>
            <person name="Feng K."/>
            <person name="Yates T.B."/>
            <person name="Jawdy S."/>
            <person name="Cereghino C."/>
            <person name="Smart L.B."/>
            <person name="Muchero W."/>
        </authorList>
    </citation>
    <scope>NUCLEOTIDE SEQUENCE [LARGE SCALE GENOMIC DNA]</scope>
    <source>
        <tissue evidence="1">Shoot tip</tissue>
    </source>
</reference>
<dbReference type="SUPFAM" id="SSF54529">
    <property type="entry name" value="Mitochondrial glycoprotein MAM33-like"/>
    <property type="match status" value="1"/>
</dbReference>
<proteinExistence type="predicted"/>
<evidence type="ECO:0000313" key="2">
    <source>
        <dbReference type="Proteomes" id="UP001151529"/>
    </source>
</evidence>
<dbReference type="AlphaFoldDB" id="A0A9Q0V412"/>
<dbReference type="Gene3D" id="3.10.280.10">
    <property type="entry name" value="Mitochondrial glycoprotein"/>
    <property type="match status" value="1"/>
</dbReference>
<comment type="caution">
    <text evidence="1">The sequence shown here is derived from an EMBL/GenBank/DDBJ whole genome shotgun (WGS) entry which is preliminary data.</text>
</comment>
<gene>
    <name evidence="1" type="ORF">OIU85_015892</name>
</gene>
<protein>
    <submittedName>
        <fullName evidence="1">MITOCHONDRIAL GLYCOPROTEIN FAMILY PROTEIN</fullName>
    </submittedName>
</protein>
<keyword evidence="2" id="KW-1185">Reference proteome</keyword>
<accession>A0A9Q0V412</accession>